<dbReference type="RefSeq" id="WP_122129813.1">
    <property type="nucleotide sequence ID" value="NZ_CP033230.1"/>
</dbReference>
<dbReference type="InterPro" id="IPR024408">
    <property type="entry name" value="Muramidase"/>
</dbReference>
<accession>A0A3G2UT50</accession>
<protein>
    <submittedName>
        <fullName evidence="3">DUF3380 domain-containing protein</fullName>
    </submittedName>
</protein>
<sequence length="230" mass="24980">MDQAALQRRLSSLGYYSGAIDGQIGPKSKSAILACLTDGPDHPITASDIAQAAADLAVEPAKVWAVYDVESTGSAFIAGRPTILFEPHRFSKATGHRFDKSHPRLSSRAWNRALYPAGQAARWQQMLDAIALDVDVDAGFASASYGGFQILAENYAICGAPDPWSFAWRQAQTEGDQLEAFIRFVVGRGLKGALQRGDWAAFAKGYNGTAYRENKYDTRLAAAYAKRRDA</sequence>
<feature type="domain" description="N-acetylmuramidase" evidence="2">
    <location>
        <begin position="59"/>
        <end position="226"/>
    </location>
</feature>
<dbReference type="Proteomes" id="UP000280708">
    <property type="component" value="Chromosome"/>
</dbReference>
<gene>
    <name evidence="3" type="ORF">EBF16_16275</name>
</gene>
<organism evidence="3 4">
    <name type="scientific">Sphingobium yanoikuyae</name>
    <name type="common">Sphingomonas yanoikuyae</name>
    <dbReference type="NCBI Taxonomy" id="13690"/>
    <lineage>
        <taxon>Bacteria</taxon>
        <taxon>Pseudomonadati</taxon>
        <taxon>Pseudomonadota</taxon>
        <taxon>Alphaproteobacteria</taxon>
        <taxon>Sphingomonadales</taxon>
        <taxon>Sphingomonadaceae</taxon>
        <taxon>Sphingobium</taxon>
    </lineage>
</organism>
<feature type="domain" description="Peptidoglycan binding-like" evidence="1">
    <location>
        <begin position="5"/>
        <end position="32"/>
    </location>
</feature>
<dbReference type="AlphaFoldDB" id="A0A3G2UT50"/>
<proteinExistence type="predicted"/>
<dbReference type="Pfam" id="PF11860">
    <property type="entry name" value="Muramidase"/>
    <property type="match status" value="1"/>
</dbReference>
<evidence type="ECO:0000313" key="3">
    <source>
        <dbReference type="EMBL" id="AYO78306.1"/>
    </source>
</evidence>
<evidence type="ECO:0000259" key="2">
    <source>
        <dbReference type="Pfam" id="PF11860"/>
    </source>
</evidence>
<evidence type="ECO:0000313" key="4">
    <source>
        <dbReference type="Proteomes" id="UP000280708"/>
    </source>
</evidence>
<reference evidence="3 4" key="1">
    <citation type="submission" date="2018-10" db="EMBL/GenBank/DDBJ databases">
        <title>Characterization and genome analysis of a novel bacterium Sphingobium yanoikuyae SJTF8 capable of degrading PAHs.</title>
        <authorList>
            <person name="Yin C."/>
            <person name="Xiong W."/>
            <person name="Liang R."/>
        </authorList>
    </citation>
    <scope>NUCLEOTIDE SEQUENCE [LARGE SCALE GENOMIC DNA]</scope>
    <source>
        <strain evidence="3 4">SJTF8</strain>
    </source>
</reference>
<dbReference type="Pfam" id="PF01471">
    <property type="entry name" value="PG_binding_1"/>
    <property type="match status" value="1"/>
</dbReference>
<name>A0A3G2UT50_SPHYA</name>
<dbReference type="Gene3D" id="1.10.101.10">
    <property type="entry name" value="PGBD-like superfamily/PGBD"/>
    <property type="match status" value="1"/>
</dbReference>
<dbReference type="EMBL" id="CP033230">
    <property type="protein sequence ID" value="AYO78306.1"/>
    <property type="molecule type" value="Genomic_DNA"/>
</dbReference>
<dbReference type="InterPro" id="IPR036366">
    <property type="entry name" value="PGBDSf"/>
</dbReference>
<evidence type="ECO:0000259" key="1">
    <source>
        <dbReference type="Pfam" id="PF01471"/>
    </source>
</evidence>
<dbReference type="InterPro" id="IPR002477">
    <property type="entry name" value="Peptidoglycan-bd-like"/>
</dbReference>